<dbReference type="InterPro" id="IPR029016">
    <property type="entry name" value="GAF-like_dom_sf"/>
</dbReference>
<dbReference type="Proteomes" id="UP000094570">
    <property type="component" value="Unassembled WGS sequence"/>
</dbReference>
<dbReference type="EMBL" id="LWAF01000003">
    <property type="protein sequence ID" value="ODN30859.1"/>
    <property type="molecule type" value="Genomic_DNA"/>
</dbReference>
<dbReference type="PANTHER" id="PTHR33121:SF70">
    <property type="entry name" value="SIGNALING PROTEIN YKOW"/>
    <property type="match status" value="1"/>
</dbReference>
<proteinExistence type="predicted"/>
<dbReference type="NCBIfam" id="TIGR00254">
    <property type="entry name" value="GGDEF"/>
    <property type="match status" value="1"/>
</dbReference>
<evidence type="ECO:0000313" key="3">
    <source>
        <dbReference type="EMBL" id="ODN30859.1"/>
    </source>
</evidence>
<dbReference type="PROSITE" id="PS50887">
    <property type="entry name" value="GGDEF"/>
    <property type="match status" value="1"/>
</dbReference>
<dbReference type="AlphaFoldDB" id="A0A1E3G3S3"/>
<keyword evidence="4" id="KW-1185">Reference proteome</keyword>
<dbReference type="InterPro" id="IPR029787">
    <property type="entry name" value="Nucleotide_cyclase"/>
</dbReference>
<protein>
    <recommendedName>
        <fullName evidence="2">GGDEF domain-containing protein</fullName>
    </recommendedName>
</protein>
<dbReference type="SUPFAM" id="SSF55781">
    <property type="entry name" value="GAF domain-like"/>
    <property type="match status" value="1"/>
</dbReference>
<evidence type="ECO:0000313" key="4">
    <source>
        <dbReference type="Proteomes" id="UP000094570"/>
    </source>
</evidence>
<feature type="transmembrane region" description="Helical" evidence="1">
    <location>
        <begin position="186"/>
        <end position="206"/>
    </location>
</feature>
<dbReference type="RefSeq" id="WP_069292696.1">
    <property type="nucleotide sequence ID" value="NZ_CP140110.1"/>
</dbReference>
<dbReference type="Pfam" id="PF00990">
    <property type="entry name" value="GGDEF"/>
    <property type="match status" value="1"/>
</dbReference>
<accession>A0A1E3G3S3</accession>
<name>A0A1E3G3S3_9BACT</name>
<comment type="caution">
    <text evidence="3">The sequence shown here is derived from an EMBL/GenBank/DDBJ whole genome shotgun (WGS) entry which is preliminary data.</text>
</comment>
<reference evidence="4" key="1">
    <citation type="submission" date="2016-04" db="EMBL/GenBank/DDBJ databases">
        <title>The genome sequence project of a novel Fervidobacterium isolate from a hot spring in Thailand.</title>
        <authorList>
            <person name="Gonzalez J.M."/>
            <person name="Cuecas A."/>
            <person name="Kanoksilapatham W."/>
        </authorList>
    </citation>
    <scope>NUCLEOTIDE SEQUENCE [LARGE SCALE GENOMIC DNA]</scope>
    <source>
        <strain evidence="4">FC2004</strain>
    </source>
</reference>
<dbReference type="OrthoDB" id="48290at2"/>
<feature type="transmembrane region" description="Helical" evidence="1">
    <location>
        <begin position="64"/>
        <end position="86"/>
    </location>
</feature>
<dbReference type="SUPFAM" id="SSF55073">
    <property type="entry name" value="Nucleotide cyclase"/>
    <property type="match status" value="1"/>
</dbReference>
<dbReference type="GO" id="GO:0071111">
    <property type="term" value="F:cyclic-guanylate-specific phosphodiesterase activity"/>
    <property type="evidence" value="ECO:0007669"/>
    <property type="project" value="InterPro"/>
</dbReference>
<dbReference type="CDD" id="cd01949">
    <property type="entry name" value="GGDEF"/>
    <property type="match status" value="1"/>
</dbReference>
<dbReference type="InterPro" id="IPR050706">
    <property type="entry name" value="Cyclic-di-GMP_PDE-like"/>
</dbReference>
<evidence type="ECO:0000259" key="2">
    <source>
        <dbReference type="PROSITE" id="PS50887"/>
    </source>
</evidence>
<dbReference type="InterPro" id="IPR043128">
    <property type="entry name" value="Rev_trsase/Diguanyl_cyclase"/>
</dbReference>
<gene>
    <name evidence="3" type="ORF">A4H02_03050</name>
</gene>
<dbReference type="SMART" id="SM00267">
    <property type="entry name" value="GGDEF"/>
    <property type="match status" value="1"/>
</dbReference>
<keyword evidence="1" id="KW-1133">Transmembrane helix</keyword>
<sequence>MNKKEILFVVTCFAVGTFFFVLSAPINISTNWYLMIPAVFLLLLAQNVFLYVGNLRFTLRSFAALYLMLFLTPESVASISIPLIFFSTNNFHTFLKRASFEIVQFGLGTLMYRLAPSDYLRLVFFAVGYYLANQFLSFISTLMFSQATFFSFFKKFLKSYILTFGFGLYASALLSVAFLFEYASLTNMVVVTLIYSGFLLILFYAVKSEVWQMELNLEKEKLHWEIDHLKEIVEVHQDVETGLDVDKAIEKMLAVACKVMGFEYALLNLFDFRERKVVRIANYGLPAEVFERLKINRPSLTDALVLLQQRFDVGGAYFIPKGSVDLSDSYVYTPREYVKVDVEDAWDPEDLFLVPLIHRGRIVGYVSYDKPKSGLRPTKREVELGKFFSWQIMNLIQKSQHIHFVQKESTPQVSFAKFWEDVSKLISSEKSFVLVLIDVDDFEEYNLKNGFRSGDELISATGKFLSEALENLGFYTFSGDEFFVCLHSNSKTDGLLLAERVMSELRARGFKVSLSSSVAKFPSDGMNLEELLEKLKVALRTVKKSGGGRAIGV</sequence>
<feature type="transmembrane region" description="Helical" evidence="1">
    <location>
        <begin position="119"/>
        <end position="139"/>
    </location>
</feature>
<organism evidence="3 4">
    <name type="scientific">Fervidobacterium thailandense</name>
    <dbReference type="NCBI Taxonomy" id="1008305"/>
    <lineage>
        <taxon>Bacteria</taxon>
        <taxon>Thermotogati</taxon>
        <taxon>Thermotogota</taxon>
        <taxon>Thermotogae</taxon>
        <taxon>Thermotogales</taxon>
        <taxon>Fervidobacteriaceae</taxon>
        <taxon>Fervidobacterium</taxon>
    </lineage>
</organism>
<dbReference type="Gene3D" id="3.30.450.40">
    <property type="match status" value="1"/>
</dbReference>
<feature type="domain" description="GGDEF" evidence="2">
    <location>
        <begin position="430"/>
        <end position="553"/>
    </location>
</feature>
<feature type="transmembrane region" description="Helical" evidence="1">
    <location>
        <begin position="160"/>
        <end position="180"/>
    </location>
</feature>
<dbReference type="PANTHER" id="PTHR33121">
    <property type="entry name" value="CYCLIC DI-GMP PHOSPHODIESTERASE PDEF"/>
    <property type="match status" value="1"/>
</dbReference>
<evidence type="ECO:0000256" key="1">
    <source>
        <dbReference type="SAM" id="Phobius"/>
    </source>
</evidence>
<dbReference type="InterPro" id="IPR000160">
    <property type="entry name" value="GGDEF_dom"/>
</dbReference>
<dbReference type="Gene3D" id="3.30.70.270">
    <property type="match status" value="1"/>
</dbReference>
<keyword evidence="1" id="KW-0812">Transmembrane</keyword>
<dbReference type="STRING" id="1008305.A4H02_03050"/>
<feature type="transmembrane region" description="Helical" evidence="1">
    <location>
        <begin position="32"/>
        <end position="52"/>
    </location>
</feature>
<feature type="transmembrane region" description="Helical" evidence="1">
    <location>
        <begin position="7"/>
        <end position="26"/>
    </location>
</feature>
<keyword evidence="1" id="KW-0472">Membrane</keyword>